<dbReference type="GO" id="GO:0008108">
    <property type="term" value="F:UDP-glucose:hexose-1-phosphate uridylyltransferase activity"/>
    <property type="evidence" value="ECO:0007669"/>
    <property type="project" value="UniProtKB-EC"/>
</dbReference>
<dbReference type="InterPro" id="IPR001937">
    <property type="entry name" value="GalP_UDPtransf1"/>
</dbReference>
<dbReference type="RefSeq" id="WP_006978529.1">
    <property type="nucleotide sequence ID" value="NZ_ABVL01000003.1"/>
</dbReference>
<dbReference type="STRING" id="497964.CfE428DRAFT_1203"/>
<dbReference type="FunCoup" id="B4CXB2">
    <property type="interactions" value="367"/>
</dbReference>
<dbReference type="PANTHER" id="PTHR42763">
    <property type="entry name" value="ADP-GLUCOSE PHOSPHORYLASE"/>
    <property type="match status" value="1"/>
</dbReference>
<dbReference type="GO" id="GO:0006012">
    <property type="term" value="P:galactose metabolic process"/>
    <property type="evidence" value="ECO:0007669"/>
    <property type="project" value="InterPro"/>
</dbReference>
<proteinExistence type="predicted"/>
<accession>B4CXB2</accession>
<keyword evidence="2" id="KW-0808">Transferase</keyword>
<sequence>MDKTEMRLDPLTQAWTIFSAARPIPPAFGSVQDEPARQSPFVAGSESLAGHSLLATPQSDWHVRVVPNRAPLLRVEGDSARRADGFYDHMDGVGAHEVIIEDSGDKPFEDLPLSQIEQIISAWKTRMLDLMKDSRMRSFAIVKDVGIPAGSRVRHSVSQLLAMATISPLLARKLETARAFYETRKRSIFEDILCEEVRSGTRLVYENNGFSVFCPYASRAPFELTVYPKRQCPDFHGLSAQETTQLADVLKTALRKLNRALDHPPYNLMLFTAPTRSTRGDHWTTLERDFRWHIEILPRQFFRNGVEMATGCWVNSVWPEVAAAHLRSIEVSE</sequence>
<dbReference type="eggNOG" id="COG1085">
    <property type="taxonomic scope" value="Bacteria"/>
</dbReference>
<keyword evidence="2" id="KW-0548">Nucleotidyltransferase</keyword>
<evidence type="ECO:0000259" key="1">
    <source>
        <dbReference type="Pfam" id="PF02744"/>
    </source>
</evidence>
<dbReference type="InterPro" id="IPR005850">
    <property type="entry name" value="GalP_Utransf_C"/>
</dbReference>
<evidence type="ECO:0000313" key="3">
    <source>
        <dbReference type="Proteomes" id="UP000005824"/>
    </source>
</evidence>
<protein>
    <submittedName>
        <fullName evidence="2">UDP-glucose--hexose-1-phosphate uridylyltransferase</fullName>
        <ecNumber evidence="2">2.7.7.12</ecNumber>
    </submittedName>
</protein>
<gene>
    <name evidence="2" type="ORF">CfE428DRAFT_1203</name>
</gene>
<dbReference type="GO" id="GO:0008270">
    <property type="term" value="F:zinc ion binding"/>
    <property type="evidence" value="ECO:0007669"/>
    <property type="project" value="InterPro"/>
</dbReference>
<dbReference type="Pfam" id="PF02744">
    <property type="entry name" value="GalP_UDP_tr_C"/>
    <property type="match status" value="1"/>
</dbReference>
<dbReference type="Gene3D" id="3.30.428.10">
    <property type="entry name" value="HIT-like"/>
    <property type="match status" value="2"/>
</dbReference>
<dbReference type="PIRSF" id="PIRSF000808">
    <property type="entry name" value="GalT"/>
    <property type="match status" value="1"/>
</dbReference>
<feature type="domain" description="Galactose-1-phosphate uridyl transferase C-terminal" evidence="1">
    <location>
        <begin position="178"/>
        <end position="287"/>
    </location>
</feature>
<dbReference type="PANTHER" id="PTHR42763:SF2">
    <property type="entry name" value="ADP-GLUCOSE PHOSPHORYLASE"/>
    <property type="match status" value="1"/>
</dbReference>
<comment type="caution">
    <text evidence="2">The sequence shown here is derived from an EMBL/GenBank/DDBJ whole genome shotgun (WGS) entry which is preliminary data.</text>
</comment>
<dbReference type="InParanoid" id="B4CXB2"/>
<dbReference type="InterPro" id="IPR053177">
    <property type="entry name" value="ADP-glucose_phosphorylase"/>
</dbReference>
<dbReference type="InterPro" id="IPR036265">
    <property type="entry name" value="HIT-like_sf"/>
</dbReference>
<dbReference type="Proteomes" id="UP000005824">
    <property type="component" value="Unassembled WGS sequence"/>
</dbReference>
<evidence type="ECO:0000313" key="2">
    <source>
        <dbReference type="EMBL" id="EDY20910.1"/>
    </source>
</evidence>
<dbReference type="AlphaFoldDB" id="B4CXB2"/>
<name>B4CXB2_9BACT</name>
<keyword evidence="3" id="KW-1185">Reference proteome</keyword>
<dbReference type="EC" id="2.7.7.12" evidence="2"/>
<reference evidence="2 3" key="1">
    <citation type="journal article" date="2011" name="J. Bacteriol.">
        <title>Genome sequence of Chthoniobacter flavus Ellin428, an aerobic heterotrophic soil bacterium.</title>
        <authorList>
            <person name="Kant R."/>
            <person name="van Passel M.W."/>
            <person name="Palva A."/>
            <person name="Lucas S."/>
            <person name="Lapidus A."/>
            <person name="Glavina Del Rio T."/>
            <person name="Dalin E."/>
            <person name="Tice H."/>
            <person name="Bruce D."/>
            <person name="Goodwin L."/>
            <person name="Pitluck S."/>
            <person name="Larimer F.W."/>
            <person name="Land M.L."/>
            <person name="Hauser L."/>
            <person name="Sangwan P."/>
            <person name="de Vos W.M."/>
            <person name="Janssen P.H."/>
            <person name="Smidt H."/>
        </authorList>
    </citation>
    <scope>NUCLEOTIDE SEQUENCE [LARGE SCALE GENOMIC DNA]</scope>
    <source>
        <strain evidence="2 3">Ellin428</strain>
    </source>
</reference>
<dbReference type="SUPFAM" id="SSF54197">
    <property type="entry name" value="HIT-like"/>
    <property type="match status" value="2"/>
</dbReference>
<organism evidence="2 3">
    <name type="scientific">Chthoniobacter flavus Ellin428</name>
    <dbReference type="NCBI Taxonomy" id="497964"/>
    <lineage>
        <taxon>Bacteria</taxon>
        <taxon>Pseudomonadati</taxon>
        <taxon>Verrucomicrobiota</taxon>
        <taxon>Spartobacteria</taxon>
        <taxon>Chthoniobacterales</taxon>
        <taxon>Chthoniobacteraceae</taxon>
        <taxon>Chthoniobacter</taxon>
    </lineage>
</organism>
<dbReference type="EMBL" id="ABVL01000003">
    <property type="protein sequence ID" value="EDY20910.1"/>
    <property type="molecule type" value="Genomic_DNA"/>
</dbReference>